<dbReference type="Proteomes" id="UP000046392">
    <property type="component" value="Unplaced"/>
</dbReference>
<dbReference type="Gene3D" id="3.40.390.10">
    <property type="entry name" value="Collagenase (Catalytic Domain)"/>
    <property type="match status" value="1"/>
</dbReference>
<dbReference type="GO" id="GO:0006508">
    <property type="term" value="P:proteolysis"/>
    <property type="evidence" value="ECO:0007669"/>
    <property type="project" value="UniProtKB-KW"/>
</dbReference>
<evidence type="ECO:0000256" key="2">
    <source>
        <dbReference type="ARBA" id="ARBA00022723"/>
    </source>
</evidence>
<evidence type="ECO:0000256" key="5">
    <source>
        <dbReference type="ARBA" id="ARBA00023049"/>
    </source>
</evidence>
<comment type="caution">
    <text evidence="7">Lacks conserved residue(s) required for the propagation of feature annotation.</text>
</comment>
<proteinExistence type="predicted"/>
<evidence type="ECO:0000313" key="11">
    <source>
        <dbReference type="WBParaSite" id="SPAL_0000800720.1"/>
    </source>
</evidence>
<evidence type="ECO:0000256" key="6">
    <source>
        <dbReference type="ARBA" id="ARBA00023157"/>
    </source>
</evidence>
<keyword evidence="1 8" id="KW-0645">Protease</keyword>
<reference evidence="11" key="1">
    <citation type="submission" date="2017-02" db="UniProtKB">
        <authorList>
            <consortium name="WormBaseParasite"/>
        </authorList>
    </citation>
    <scope>IDENTIFICATION</scope>
</reference>
<keyword evidence="8" id="KW-0732">Signal</keyword>
<evidence type="ECO:0000256" key="3">
    <source>
        <dbReference type="ARBA" id="ARBA00022801"/>
    </source>
</evidence>
<feature type="signal peptide" evidence="8">
    <location>
        <begin position="1"/>
        <end position="16"/>
    </location>
</feature>
<evidence type="ECO:0000256" key="4">
    <source>
        <dbReference type="ARBA" id="ARBA00022833"/>
    </source>
</evidence>
<organism evidence="10 11">
    <name type="scientific">Strongyloides papillosus</name>
    <name type="common">Intestinal threadworm</name>
    <dbReference type="NCBI Taxonomy" id="174720"/>
    <lineage>
        <taxon>Eukaryota</taxon>
        <taxon>Metazoa</taxon>
        <taxon>Ecdysozoa</taxon>
        <taxon>Nematoda</taxon>
        <taxon>Chromadorea</taxon>
        <taxon>Rhabditida</taxon>
        <taxon>Tylenchina</taxon>
        <taxon>Panagrolaimomorpha</taxon>
        <taxon>Strongyloidoidea</taxon>
        <taxon>Strongyloididae</taxon>
        <taxon>Strongyloides</taxon>
    </lineage>
</organism>
<dbReference type="PANTHER" id="PTHR10127:SF780">
    <property type="entry name" value="METALLOENDOPEPTIDASE"/>
    <property type="match status" value="1"/>
</dbReference>
<dbReference type="InterPro" id="IPR006026">
    <property type="entry name" value="Peptidase_Metallo"/>
</dbReference>
<sequence>MIFLTILIFLNKLVFSFDSTFSVLQNNLSTERKKRAILIKENYLWKEKEILYYVDSKLNEDIVNYALLKISKETCLKFKQTKNPRKALFSYQPGPFYETNLGKRREIPHRIFVPKGKEEIGKTIRETLRALGVDYEHNRYDRDKYIIIHRNSIKQRFLKYFIVKNSTSTFNIGYDYRSVMHFSEDEYGIFGRRVITAKNKLMQNLMGKTQDLTFYDAKLVNKRYCKFPSQIHPPCHNYGYSHPKSPICKCPSFADGIDCTGVIANNHFCTAGNHFYAGLVTSTTDLKVGGNCTFYIHTDYGEKIRLKLLFHNNRRRHRTCKDFRSVEVRYKSDLAASGILFCPDNTPILIKSEAHLVIIQSHFPPEQTKLRIIYKQVS</sequence>
<keyword evidence="5 8" id="KW-0482">Metalloprotease</keyword>
<dbReference type="Pfam" id="PF01400">
    <property type="entry name" value="Astacin"/>
    <property type="match status" value="1"/>
</dbReference>
<dbReference type="PANTHER" id="PTHR10127">
    <property type="entry name" value="DISCOIDIN, CUB, EGF, LAMININ , AND ZINC METALLOPROTEASE DOMAIN CONTAINING"/>
    <property type="match status" value="1"/>
</dbReference>
<evidence type="ECO:0000256" key="1">
    <source>
        <dbReference type="ARBA" id="ARBA00022670"/>
    </source>
</evidence>
<dbReference type="GO" id="GO:0004222">
    <property type="term" value="F:metalloendopeptidase activity"/>
    <property type="evidence" value="ECO:0007669"/>
    <property type="project" value="UniProtKB-UniRule"/>
</dbReference>
<dbReference type="AlphaFoldDB" id="A0A0N5BQ36"/>
<evidence type="ECO:0000256" key="8">
    <source>
        <dbReference type="RuleBase" id="RU361183"/>
    </source>
</evidence>
<dbReference type="InterPro" id="IPR001506">
    <property type="entry name" value="Peptidase_M12A"/>
</dbReference>
<protein>
    <recommendedName>
        <fullName evidence="8">Metalloendopeptidase</fullName>
        <ecNumber evidence="8">3.4.24.-</ecNumber>
    </recommendedName>
</protein>
<accession>A0A0N5BQ36</accession>
<dbReference type="GO" id="GO:0008270">
    <property type="term" value="F:zinc ion binding"/>
    <property type="evidence" value="ECO:0007669"/>
    <property type="project" value="InterPro"/>
</dbReference>
<feature type="chain" id="PRO_5005733526" description="Metalloendopeptidase" evidence="8">
    <location>
        <begin position="17"/>
        <end position="378"/>
    </location>
</feature>
<keyword evidence="4 8" id="KW-0862">Zinc</keyword>
<dbReference type="InterPro" id="IPR024079">
    <property type="entry name" value="MetalloPept_cat_dom_sf"/>
</dbReference>
<dbReference type="PROSITE" id="PS51864">
    <property type="entry name" value="ASTACIN"/>
    <property type="match status" value="1"/>
</dbReference>
<feature type="domain" description="Peptidase M12A" evidence="9">
    <location>
        <begin position="35"/>
        <end position="226"/>
    </location>
</feature>
<keyword evidence="3 8" id="KW-0378">Hydrolase</keyword>
<evidence type="ECO:0000256" key="7">
    <source>
        <dbReference type="PROSITE-ProRule" id="PRU01211"/>
    </source>
</evidence>
<dbReference type="PROSITE" id="PS00022">
    <property type="entry name" value="EGF_1"/>
    <property type="match status" value="1"/>
</dbReference>
<dbReference type="SUPFAM" id="SSF55486">
    <property type="entry name" value="Metalloproteases ('zincins'), catalytic domain"/>
    <property type="match status" value="1"/>
</dbReference>
<evidence type="ECO:0000313" key="10">
    <source>
        <dbReference type="Proteomes" id="UP000046392"/>
    </source>
</evidence>
<evidence type="ECO:0000259" key="9">
    <source>
        <dbReference type="PROSITE" id="PS51864"/>
    </source>
</evidence>
<keyword evidence="10" id="KW-1185">Reference proteome</keyword>
<dbReference type="PRINTS" id="PR00480">
    <property type="entry name" value="ASTACIN"/>
</dbReference>
<comment type="cofactor">
    <cofactor evidence="8">
        <name>Zn(2+)</name>
        <dbReference type="ChEBI" id="CHEBI:29105"/>
    </cofactor>
    <text evidence="8">Binds 1 zinc ion per subunit.</text>
</comment>
<dbReference type="WBParaSite" id="SPAL_0000800720.1">
    <property type="protein sequence ID" value="SPAL_0000800720.1"/>
    <property type="gene ID" value="SPAL_0000800720"/>
</dbReference>
<dbReference type="InterPro" id="IPR000742">
    <property type="entry name" value="EGF"/>
</dbReference>
<feature type="active site" evidence="7">
    <location>
        <position position="126"/>
    </location>
</feature>
<name>A0A0N5BQ36_STREA</name>
<keyword evidence="6" id="KW-1015">Disulfide bond</keyword>
<dbReference type="EC" id="3.4.24.-" evidence="8"/>
<dbReference type="SMART" id="SM00235">
    <property type="entry name" value="ZnMc"/>
    <property type="match status" value="1"/>
</dbReference>
<keyword evidence="2 8" id="KW-0479">Metal-binding</keyword>